<gene>
    <name evidence="1" type="ORF">SAMN02746009_01206</name>
</gene>
<name>A0A1M6TSE8_9BACT</name>
<reference evidence="2" key="1">
    <citation type="submission" date="2016-11" db="EMBL/GenBank/DDBJ databases">
        <authorList>
            <person name="Varghese N."/>
            <person name="Submissions S."/>
        </authorList>
    </citation>
    <scope>NUCLEOTIDE SEQUENCE [LARGE SCALE GENOMIC DNA]</scope>
    <source>
        <strain evidence="2">DSM 18569</strain>
    </source>
</reference>
<accession>A0A1M6TSE8</accession>
<dbReference type="AlphaFoldDB" id="A0A1M6TSE8"/>
<evidence type="ECO:0000313" key="2">
    <source>
        <dbReference type="Proteomes" id="UP000183947"/>
    </source>
</evidence>
<proteinExistence type="predicted"/>
<keyword evidence="2" id="KW-1185">Reference proteome</keyword>
<evidence type="ECO:0000313" key="1">
    <source>
        <dbReference type="EMBL" id="SHK59738.1"/>
    </source>
</evidence>
<protein>
    <submittedName>
        <fullName evidence="1">Uncharacterized protein</fullName>
    </submittedName>
</protein>
<sequence length="76" mass="8984">MLKVSMMEAQGKFHKIGINNIFTFKGFCNKHDTLLFDYIENNIFNITEYKTKILFCYRAVLNELRKKNKSILISTT</sequence>
<dbReference type="EMBL" id="FRAS01000004">
    <property type="protein sequence ID" value="SHK59738.1"/>
    <property type="molecule type" value="Genomic_DNA"/>
</dbReference>
<dbReference type="Proteomes" id="UP000183947">
    <property type="component" value="Unassembled WGS sequence"/>
</dbReference>
<organism evidence="1 2">
    <name type="scientific">Hymenobacter psychrotolerans DSM 18569</name>
    <dbReference type="NCBI Taxonomy" id="1121959"/>
    <lineage>
        <taxon>Bacteria</taxon>
        <taxon>Pseudomonadati</taxon>
        <taxon>Bacteroidota</taxon>
        <taxon>Cytophagia</taxon>
        <taxon>Cytophagales</taxon>
        <taxon>Hymenobacteraceae</taxon>
        <taxon>Hymenobacter</taxon>
    </lineage>
</organism>